<dbReference type="PROSITE" id="PS51203">
    <property type="entry name" value="CS"/>
    <property type="match status" value="1"/>
</dbReference>
<dbReference type="STRING" id="1903181.BTN85_0412"/>
<evidence type="ECO:0000259" key="3">
    <source>
        <dbReference type="PROSITE" id="PS01031"/>
    </source>
</evidence>
<dbReference type="PROSITE" id="PS01031">
    <property type="entry name" value="SHSP"/>
    <property type="match status" value="1"/>
</dbReference>
<reference evidence="5" key="1">
    <citation type="submission" date="2016-12" db="EMBL/GenBank/DDBJ databases">
        <title>Discovery of methanogenic haloarchaea.</title>
        <authorList>
            <person name="Sorokin D.Y."/>
            <person name="Makarova K.S."/>
            <person name="Abbas B."/>
            <person name="Ferrer M."/>
            <person name="Golyshin P.N."/>
        </authorList>
    </citation>
    <scope>NUCLEOTIDE SEQUENCE [LARGE SCALE GENOMIC DNA]</scope>
    <source>
        <strain evidence="5">HMET1</strain>
    </source>
</reference>
<sequence>MTNRDKDPFDKLFKKLLRDFFGEDYKKSGFHSVFDEMEEMMNKMNEEDFWKSVEEKRRFSNNQPFTFGFSIRKDPSGETSINTFGDKTEEKEKEPLVDVFESENEISVTAEIPGVSEENIDVSAKKSEVLIEARGESKAYSKNVNLPSDIDPDSMESNYNNGVLSLKFDKK</sequence>
<feature type="domain" description="CS" evidence="4">
    <location>
        <begin position="92"/>
        <end position="171"/>
    </location>
</feature>
<evidence type="ECO:0000256" key="2">
    <source>
        <dbReference type="RuleBase" id="RU003616"/>
    </source>
</evidence>
<keyword evidence="6" id="KW-1185">Reference proteome</keyword>
<feature type="domain" description="SHSP" evidence="3">
    <location>
        <begin position="87"/>
        <end position="171"/>
    </location>
</feature>
<dbReference type="InParanoid" id="A0A1Q6DUA5"/>
<organism evidence="5 6">
    <name type="scientific">Methanohalarchaeum thermophilum</name>
    <dbReference type="NCBI Taxonomy" id="1903181"/>
    <lineage>
        <taxon>Archaea</taxon>
        <taxon>Methanobacteriati</taxon>
        <taxon>Methanobacteriota</taxon>
        <taxon>Methanonatronarchaeia</taxon>
        <taxon>Methanonatronarchaeales</taxon>
        <taxon>Methanonatronarchaeaceae</taxon>
        <taxon>Candidatus Methanohalarchaeum</taxon>
    </lineage>
</organism>
<evidence type="ECO:0000313" key="6">
    <source>
        <dbReference type="Proteomes" id="UP000185744"/>
    </source>
</evidence>
<proteinExistence type="inferred from homology"/>
<dbReference type="InterPro" id="IPR007052">
    <property type="entry name" value="CS_dom"/>
</dbReference>
<gene>
    <name evidence="5" type="ORF">BTN85_0412</name>
</gene>
<evidence type="ECO:0000256" key="1">
    <source>
        <dbReference type="PROSITE-ProRule" id="PRU00285"/>
    </source>
</evidence>
<evidence type="ECO:0000313" key="5">
    <source>
        <dbReference type="EMBL" id="OKY77935.1"/>
    </source>
</evidence>
<dbReference type="Gene3D" id="2.60.40.790">
    <property type="match status" value="1"/>
</dbReference>
<dbReference type="SUPFAM" id="SSF49764">
    <property type="entry name" value="HSP20-like chaperones"/>
    <property type="match status" value="1"/>
</dbReference>
<evidence type="ECO:0000259" key="4">
    <source>
        <dbReference type="PROSITE" id="PS51203"/>
    </source>
</evidence>
<dbReference type="InterPro" id="IPR008978">
    <property type="entry name" value="HSP20-like_chaperone"/>
</dbReference>
<comment type="caution">
    <text evidence="5">The sequence shown here is derived from an EMBL/GenBank/DDBJ whole genome shotgun (WGS) entry which is preliminary data.</text>
</comment>
<accession>A0A1Q6DUA5</accession>
<dbReference type="InterPro" id="IPR002068">
    <property type="entry name" value="A-crystallin/Hsp20_dom"/>
</dbReference>
<dbReference type="Pfam" id="PF00011">
    <property type="entry name" value="HSP20"/>
    <property type="match status" value="1"/>
</dbReference>
<dbReference type="EMBL" id="MSDW01000001">
    <property type="protein sequence ID" value="OKY77935.1"/>
    <property type="molecule type" value="Genomic_DNA"/>
</dbReference>
<name>A0A1Q6DUA5_METT1</name>
<dbReference type="Proteomes" id="UP000185744">
    <property type="component" value="Unassembled WGS sequence"/>
</dbReference>
<dbReference type="CDD" id="cd06464">
    <property type="entry name" value="ACD_sHsps-like"/>
    <property type="match status" value="1"/>
</dbReference>
<comment type="similarity">
    <text evidence="1 2">Belongs to the small heat shock protein (HSP20) family.</text>
</comment>
<protein>
    <submittedName>
        <fullName evidence="5">Molecular chaperone HSP20 family, IbpA</fullName>
    </submittedName>
</protein>
<dbReference type="AlphaFoldDB" id="A0A1Q6DUA5"/>